<dbReference type="AlphaFoldDB" id="A0A2G6PFF4"/>
<dbReference type="PANTHER" id="PTHR12215">
    <property type="entry name" value="PHOSPHOPANTETHEINE TRANSFERASE"/>
    <property type="match status" value="1"/>
</dbReference>
<keyword evidence="2" id="KW-0808">Transferase</keyword>
<reference evidence="5 6" key="1">
    <citation type="submission" date="2017-10" db="EMBL/GenBank/DDBJ databases">
        <title>Novel microbial diversity and functional potential in the marine mammal oral microbiome.</title>
        <authorList>
            <person name="Dudek N.K."/>
            <person name="Sun C.L."/>
            <person name="Burstein D."/>
            <person name="Kantor R.S."/>
            <person name="Aliaga Goltsman D.S."/>
            <person name="Bik E.M."/>
            <person name="Thomas B.C."/>
            <person name="Banfield J.F."/>
            <person name="Relman D.A."/>
        </authorList>
    </citation>
    <scope>NUCLEOTIDE SEQUENCE [LARGE SCALE GENOMIC DNA]</scope>
    <source>
        <strain evidence="5">DOLJORAL78_50_517</strain>
    </source>
</reference>
<gene>
    <name evidence="5" type="ORF">CSA09_02825</name>
</gene>
<dbReference type="InterPro" id="IPR037143">
    <property type="entry name" value="4-PPantetheinyl_Trfase_dom_sf"/>
</dbReference>
<dbReference type="GO" id="GO:0005829">
    <property type="term" value="C:cytosol"/>
    <property type="evidence" value="ECO:0007669"/>
    <property type="project" value="TreeGrafter"/>
</dbReference>
<dbReference type="Pfam" id="PF22624">
    <property type="entry name" value="AASDHPPT_N"/>
    <property type="match status" value="1"/>
</dbReference>
<dbReference type="SUPFAM" id="SSF56214">
    <property type="entry name" value="4'-phosphopantetheinyl transferase"/>
    <property type="match status" value="2"/>
</dbReference>
<dbReference type="InterPro" id="IPR008278">
    <property type="entry name" value="4-PPantetheinyl_Trfase_dom"/>
</dbReference>
<dbReference type="EMBL" id="PDTV01000006">
    <property type="protein sequence ID" value="PIE83232.1"/>
    <property type="molecule type" value="Genomic_DNA"/>
</dbReference>
<evidence type="ECO:0000313" key="6">
    <source>
        <dbReference type="Proteomes" id="UP000229278"/>
    </source>
</evidence>
<dbReference type="GO" id="GO:0000287">
    <property type="term" value="F:magnesium ion binding"/>
    <property type="evidence" value="ECO:0007669"/>
    <property type="project" value="InterPro"/>
</dbReference>
<dbReference type="GO" id="GO:0008897">
    <property type="term" value="F:holo-[acyl-carrier-protein] synthase activity"/>
    <property type="evidence" value="ECO:0007669"/>
    <property type="project" value="InterPro"/>
</dbReference>
<name>A0A2G6PFF4_9GAMM</name>
<dbReference type="GO" id="GO:0019878">
    <property type="term" value="P:lysine biosynthetic process via aminoadipic acid"/>
    <property type="evidence" value="ECO:0007669"/>
    <property type="project" value="TreeGrafter"/>
</dbReference>
<evidence type="ECO:0000256" key="1">
    <source>
        <dbReference type="ARBA" id="ARBA00010990"/>
    </source>
</evidence>
<dbReference type="Pfam" id="PF01648">
    <property type="entry name" value="ACPS"/>
    <property type="match status" value="1"/>
</dbReference>
<dbReference type="InterPro" id="IPR055066">
    <property type="entry name" value="AASDHPPT_N"/>
</dbReference>
<proteinExistence type="inferred from homology"/>
<dbReference type="Proteomes" id="UP000229278">
    <property type="component" value="Unassembled WGS sequence"/>
</dbReference>
<comment type="similarity">
    <text evidence="1">Belongs to the P-Pant transferase superfamily. Gsp/Sfp/HetI/AcpT family.</text>
</comment>
<feature type="domain" description="4'-phosphopantetheinyl transferase N-terminal" evidence="4">
    <location>
        <begin position="39"/>
        <end position="121"/>
    </location>
</feature>
<organism evidence="5 6">
    <name type="scientific">Candidatus Contendibacter odensensis</name>
    <dbReference type="NCBI Taxonomy" id="1400860"/>
    <lineage>
        <taxon>Bacteria</taxon>
        <taxon>Pseudomonadati</taxon>
        <taxon>Pseudomonadota</taxon>
        <taxon>Gammaproteobacteria</taxon>
        <taxon>Candidatus Competibacteraceae</taxon>
        <taxon>Candidatus Contendibacter</taxon>
    </lineage>
</organism>
<accession>A0A2G6PFF4</accession>
<protein>
    <submittedName>
        <fullName evidence="5">Uncharacterized protein</fullName>
    </submittedName>
</protein>
<feature type="domain" description="4'-phosphopantetheinyl transferase" evidence="3">
    <location>
        <begin position="130"/>
        <end position="203"/>
    </location>
</feature>
<evidence type="ECO:0000259" key="4">
    <source>
        <dbReference type="Pfam" id="PF22624"/>
    </source>
</evidence>
<dbReference type="InterPro" id="IPR050559">
    <property type="entry name" value="P-Pant_transferase_sf"/>
</dbReference>
<evidence type="ECO:0000313" key="5">
    <source>
        <dbReference type="EMBL" id="PIE83232.1"/>
    </source>
</evidence>
<dbReference type="Gene3D" id="3.90.470.20">
    <property type="entry name" value="4'-phosphopantetheinyl transferase domain"/>
    <property type="match status" value="2"/>
</dbReference>
<evidence type="ECO:0000259" key="3">
    <source>
        <dbReference type="Pfam" id="PF01648"/>
    </source>
</evidence>
<dbReference type="PANTHER" id="PTHR12215:SF10">
    <property type="entry name" value="L-AMINOADIPATE-SEMIALDEHYDE DEHYDROGENASE-PHOSPHOPANTETHEINYL TRANSFERASE"/>
    <property type="match status" value="1"/>
</dbReference>
<evidence type="ECO:0000256" key="2">
    <source>
        <dbReference type="ARBA" id="ARBA00022679"/>
    </source>
</evidence>
<comment type="caution">
    <text evidence="5">The sequence shown here is derived from an EMBL/GenBank/DDBJ whole genome shotgun (WGS) entry which is preliminary data.</text>
</comment>
<sequence length="251" mass="28055">MIVLHDMRILPNSTEILPLTLTADKIQVWQFDLCLPPERLMMLAATLSANERARASRFRLSAHQNRFIAARGLLRELLGTYLHRPATALRFGQGPHGKPLLIGKEASAGLYFNLSHSGNRALYVLAQQEVGVDIEYFDRKVDYLAVAAQICTTREQAMLQAQSSTQLPHAFFTCWTRKEALAKALGSGLTSDLHQFDVCSHENVLSPHRTSLRDTTGQEWSVLNIPMEPGWFGAVAAAGTDWQPYCHWEVA</sequence>